<feature type="compositionally biased region" description="Polar residues" evidence="1">
    <location>
        <begin position="132"/>
        <end position="152"/>
    </location>
</feature>
<dbReference type="AlphaFoldDB" id="A0A0C3Q4R8"/>
<sequence>MDRYYSVRVGRAPGVYRTWREAQAQTNRFPGAIHASFSFLTDAVLWSEVSINRQPRWVQSEMGVPVGAPVSPGPNISTTPEPPAAGPPVGPPPLYSTVTDAPANRRTRATSTNFPNDHSPAASSSAAAQAPGTSQDGAVSVTLESPTSSNSLTDDEYDLGDVTFEEILAAESVIGLHAPNPTSQRAIDQGSRLVGVQGEFLSGQMPRDDEDRTSDLNPSSRLESEENLASPRNPLERQGRLVRGNTSGDALPLENNFEDDVGSAELYPLLSSPPLVPRVAVQATQIQADYSEWSSTYHPGWVQDSLLSDIFHPPAPTTPSDYVIANQRADRSTDSDDEWVDPFAPLPGGLFGARDQHPIRFRVNLHTGSPTAPFYSPALSFLLGRHAVNYMFMHYFSPGSTTVVANTYLRNSANSTAFIEELSAVGLPPRQAAYIWTIIRPEMLDSSILLTSSEVQVTGPNTASESSEGEQEDAGGSSDSGYGTVQPNPAGDTTGSVADNDDIEYVNGDADHMDVDESPDDIPDPVDVYGGAYRG</sequence>
<evidence type="ECO:0000259" key="2">
    <source>
        <dbReference type="Pfam" id="PF01693"/>
    </source>
</evidence>
<keyword evidence="4" id="KW-1185">Reference proteome</keyword>
<organism evidence="3 4">
    <name type="scientific">Tulasnella calospora MUT 4182</name>
    <dbReference type="NCBI Taxonomy" id="1051891"/>
    <lineage>
        <taxon>Eukaryota</taxon>
        <taxon>Fungi</taxon>
        <taxon>Dikarya</taxon>
        <taxon>Basidiomycota</taxon>
        <taxon>Agaricomycotina</taxon>
        <taxon>Agaricomycetes</taxon>
        <taxon>Cantharellales</taxon>
        <taxon>Tulasnellaceae</taxon>
        <taxon>Tulasnella</taxon>
    </lineage>
</organism>
<accession>A0A0C3Q4R8</accession>
<feature type="compositionally biased region" description="Low complexity" evidence="1">
    <location>
        <begin position="119"/>
        <end position="131"/>
    </location>
</feature>
<evidence type="ECO:0000313" key="4">
    <source>
        <dbReference type="Proteomes" id="UP000054248"/>
    </source>
</evidence>
<dbReference type="Pfam" id="PF01693">
    <property type="entry name" value="Cauli_VI"/>
    <property type="match status" value="1"/>
</dbReference>
<feature type="region of interest" description="Disordered" evidence="1">
    <location>
        <begin position="68"/>
        <end position="156"/>
    </location>
</feature>
<feature type="compositionally biased region" description="Polar residues" evidence="1">
    <location>
        <begin position="477"/>
        <end position="497"/>
    </location>
</feature>
<dbReference type="InterPro" id="IPR009027">
    <property type="entry name" value="Ribosomal_bL9/RNase_H1_N"/>
</dbReference>
<evidence type="ECO:0000313" key="3">
    <source>
        <dbReference type="EMBL" id="KIO17894.1"/>
    </source>
</evidence>
<dbReference type="Proteomes" id="UP000054248">
    <property type="component" value="Unassembled WGS sequence"/>
</dbReference>
<feature type="region of interest" description="Disordered" evidence="1">
    <location>
        <begin position="200"/>
        <end position="256"/>
    </location>
</feature>
<name>A0A0C3Q4R8_9AGAM</name>
<feature type="region of interest" description="Disordered" evidence="1">
    <location>
        <begin position="456"/>
        <end position="535"/>
    </location>
</feature>
<dbReference type="InterPro" id="IPR037056">
    <property type="entry name" value="RNase_H1_N_sf"/>
</dbReference>
<feature type="compositionally biased region" description="Pro residues" evidence="1">
    <location>
        <begin position="80"/>
        <end position="94"/>
    </location>
</feature>
<dbReference type="HOGENOM" id="CLU_046034_0_0_1"/>
<gene>
    <name evidence="3" type="ORF">M407DRAFT_32427</name>
</gene>
<dbReference type="InterPro" id="IPR011320">
    <property type="entry name" value="RNase_H1_N"/>
</dbReference>
<reference evidence="3 4" key="1">
    <citation type="submission" date="2014-04" db="EMBL/GenBank/DDBJ databases">
        <authorList>
            <consortium name="DOE Joint Genome Institute"/>
            <person name="Kuo A."/>
            <person name="Girlanda M."/>
            <person name="Perotto S."/>
            <person name="Kohler A."/>
            <person name="Nagy L.G."/>
            <person name="Floudas D."/>
            <person name="Copeland A."/>
            <person name="Barry K.W."/>
            <person name="Cichocki N."/>
            <person name="Veneault-Fourrey C."/>
            <person name="LaButti K."/>
            <person name="Lindquist E.A."/>
            <person name="Lipzen A."/>
            <person name="Lundell T."/>
            <person name="Morin E."/>
            <person name="Murat C."/>
            <person name="Sun H."/>
            <person name="Tunlid A."/>
            <person name="Henrissat B."/>
            <person name="Grigoriev I.V."/>
            <person name="Hibbett D.S."/>
            <person name="Martin F."/>
            <person name="Nordberg H.P."/>
            <person name="Cantor M.N."/>
            <person name="Hua S.X."/>
        </authorList>
    </citation>
    <scope>NUCLEOTIDE SEQUENCE [LARGE SCALE GENOMIC DNA]</scope>
    <source>
        <strain evidence="3 4">MUT 4182</strain>
    </source>
</reference>
<evidence type="ECO:0000256" key="1">
    <source>
        <dbReference type="SAM" id="MobiDB-lite"/>
    </source>
</evidence>
<reference evidence="4" key="2">
    <citation type="submission" date="2015-01" db="EMBL/GenBank/DDBJ databases">
        <title>Evolutionary Origins and Diversification of the Mycorrhizal Mutualists.</title>
        <authorList>
            <consortium name="DOE Joint Genome Institute"/>
            <consortium name="Mycorrhizal Genomics Consortium"/>
            <person name="Kohler A."/>
            <person name="Kuo A."/>
            <person name="Nagy L.G."/>
            <person name="Floudas D."/>
            <person name="Copeland A."/>
            <person name="Barry K.W."/>
            <person name="Cichocki N."/>
            <person name="Veneault-Fourrey C."/>
            <person name="LaButti K."/>
            <person name="Lindquist E.A."/>
            <person name="Lipzen A."/>
            <person name="Lundell T."/>
            <person name="Morin E."/>
            <person name="Murat C."/>
            <person name="Riley R."/>
            <person name="Ohm R."/>
            <person name="Sun H."/>
            <person name="Tunlid A."/>
            <person name="Henrissat B."/>
            <person name="Grigoriev I.V."/>
            <person name="Hibbett D.S."/>
            <person name="Martin F."/>
        </authorList>
    </citation>
    <scope>NUCLEOTIDE SEQUENCE [LARGE SCALE GENOMIC DNA]</scope>
    <source>
        <strain evidence="4">MUT 4182</strain>
    </source>
</reference>
<protein>
    <recommendedName>
        <fullName evidence="2">Ribonuclease H1 N-terminal domain-containing protein</fullName>
    </recommendedName>
</protein>
<dbReference type="OrthoDB" id="245563at2759"/>
<proteinExistence type="predicted"/>
<feature type="compositionally biased region" description="Polar residues" evidence="1">
    <location>
        <begin position="456"/>
        <end position="466"/>
    </location>
</feature>
<feature type="domain" description="Ribonuclease H1 N-terminal" evidence="2">
    <location>
        <begin position="3"/>
        <end position="45"/>
    </location>
</feature>
<dbReference type="SUPFAM" id="SSF55658">
    <property type="entry name" value="L9 N-domain-like"/>
    <property type="match status" value="1"/>
</dbReference>
<dbReference type="Gene3D" id="3.40.970.10">
    <property type="entry name" value="Ribonuclease H1, N-terminal domain"/>
    <property type="match status" value="1"/>
</dbReference>
<dbReference type="EMBL" id="KN823333">
    <property type="protein sequence ID" value="KIO17894.1"/>
    <property type="molecule type" value="Genomic_DNA"/>
</dbReference>